<dbReference type="AlphaFoldDB" id="A0A8E2JYF5"/>
<proteinExistence type="predicted"/>
<evidence type="ECO:0000313" key="3">
    <source>
        <dbReference type="EMBL" id="OCL14255.1"/>
    </source>
</evidence>
<feature type="region of interest" description="Disordered" evidence="1">
    <location>
        <begin position="143"/>
        <end position="162"/>
    </location>
</feature>
<sequence length="193" mass="21518">MGGNTAPPDTGNIRKEAPRLVCLPSPPSDNVKIVGKMQVLKKSTKPSIAMRVLPFVPIATAMNTMMSLIYAYLCIWLRRWCLGVDSHICICNFRNRSEQDNRKEEGNSNTEIDPLDALHTCTARLANALKHSERIELVSRVQRPEPMMNMDPQKPPNERFMPLGEEESFNTIDTEAGDISPAPTKIANNSAEV</sequence>
<feature type="region of interest" description="Disordered" evidence="1">
    <location>
        <begin position="172"/>
        <end position="193"/>
    </location>
</feature>
<feature type="transmembrane region" description="Helical" evidence="2">
    <location>
        <begin position="52"/>
        <end position="73"/>
    </location>
</feature>
<keyword evidence="2" id="KW-1133">Transmembrane helix</keyword>
<gene>
    <name evidence="3" type="ORF">AOQ84DRAFT_359065</name>
</gene>
<name>A0A8E2JYF5_9PEZI</name>
<evidence type="ECO:0000256" key="2">
    <source>
        <dbReference type="SAM" id="Phobius"/>
    </source>
</evidence>
<organism evidence="3 4">
    <name type="scientific">Glonium stellatum</name>
    <dbReference type="NCBI Taxonomy" id="574774"/>
    <lineage>
        <taxon>Eukaryota</taxon>
        <taxon>Fungi</taxon>
        <taxon>Dikarya</taxon>
        <taxon>Ascomycota</taxon>
        <taxon>Pezizomycotina</taxon>
        <taxon>Dothideomycetes</taxon>
        <taxon>Pleosporomycetidae</taxon>
        <taxon>Gloniales</taxon>
        <taxon>Gloniaceae</taxon>
        <taxon>Glonium</taxon>
    </lineage>
</organism>
<dbReference type="EMBL" id="KV748596">
    <property type="protein sequence ID" value="OCL14255.1"/>
    <property type="molecule type" value="Genomic_DNA"/>
</dbReference>
<keyword evidence="4" id="KW-1185">Reference proteome</keyword>
<protein>
    <submittedName>
        <fullName evidence="3">Uncharacterized protein</fullName>
    </submittedName>
</protein>
<evidence type="ECO:0000313" key="4">
    <source>
        <dbReference type="Proteomes" id="UP000250140"/>
    </source>
</evidence>
<dbReference type="Proteomes" id="UP000250140">
    <property type="component" value="Unassembled WGS sequence"/>
</dbReference>
<accession>A0A8E2JYF5</accession>
<keyword evidence="2" id="KW-0812">Transmembrane</keyword>
<reference evidence="3 4" key="1">
    <citation type="journal article" date="2016" name="Nat. Commun.">
        <title>Ectomycorrhizal ecology is imprinted in the genome of the dominant symbiotic fungus Cenococcum geophilum.</title>
        <authorList>
            <consortium name="DOE Joint Genome Institute"/>
            <person name="Peter M."/>
            <person name="Kohler A."/>
            <person name="Ohm R.A."/>
            <person name="Kuo A."/>
            <person name="Krutzmann J."/>
            <person name="Morin E."/>
            <person name="Arend M."/>
            <person name="Barry K.W."/>
            <person name="Binder M."/>
            <person name="Choi C."/>
            <person name="Clum A."/>
            <person name="Copeland A."/>
            <person name="Grisel N."/>
            <person name="Haridas S."/>
            <person name="Kipfer T."/>
            <person name="LaButti K."/>
            <person name="Lindquist E."/>
            <person name="Lipzen A."/>
            <person name="Maire R."/>
            <person name="Meier B."/>
            <person name="Mihaltcheva S."/>
            <person name="Molinier V."/>
            <person name="Murat C."/>
            <person name="Poggeler S."/>
            <person name="Quandt C.A."/>
            <person name="Sperisen C."/>
            <person name="Tritt A."/>
            <person name="Tisserant E."/>
            <person name="Crous P.W."/>
            <person name="Henrissat B."/>
            <person name="Nehls U."/>
            <person name="Egli S."/>
            <person name="Spatafora J.W."/>
            <person name="Grigoriev I.V."/>
            <person name="Martin F.M."/>
        </authorList>
    </citation>
    <scope>NUCLEOTIDE SEQUENCE [LARGE SCALE GENOMIC DNA]</scope>
    <source>
        <strain evidence="3 4">CBS 207.34</strain>
    </source>
</reference>
<evidence type="ECO:0000256" key="1">
    <source>
        <dbReference type="SAM" id="MobiDB-lite"/>
    </source>
</evidence>
<keyword evidence="2" id="KW-0472">Membrane</keyword>